<keyword evidence="4 7" id="KW-1133">Transmembrane helix</keyword>
<feature type="domain" description="Polysaccharide chain length determinant N-terminal" evidence="8">
    <location>
        <begin position="13"/>
        <end position="107"/>
    </location>
</feature>
<comment type="subcellular location">
    <subcellularLocation>
        <location evidence="1">Cell membrane</location>
        <topology evidence="1">Multi-pass membrane protein</topology>
    </subcellularLocation>
</comment>
<proteinExistence type="predicted"/>
<evidence type="ECO:0000256" key="5">
    <source>
        <dbReference type="ARBA" id="ARBA00023136"/>
    </source>
</evidence>
<dbReference type="EMBL" id="LUCV01000058">
    <property type="protein sequence ID" value="OAI83825.1"/>
    <property type="molecule type" value="Genomic_DNA"/>
</dbReference>
<feature type="transmembrane region" description="Helical" evidence="7">
    <location>
        <begin position="318"/>
        <end position="342"/>
    </location>
</feature>
<dbReference type="GO" id="GO:0005886">
    <property type="term" value="C:plasma membrane"/>
    <property type="evidence" value="ECO:0007669"/>
    <property type="project" value="UniProtKB-SubCell"/>
</dbReference>
<reference evidence="9 10" key="1">
    <citation type="submission" date="2016-03" db="EMBL/GenBank/DDBJ databases">
        <title>Draft Genome Assembly of Pseudomonas putida strain CBF10-2.</title>
        <authorList>
            <person name="Iyer R.S."/>
            <person name="Damania A."/>
        </authorList>
    </citation>
    <scope>NUCLEOTIDE SEQUENCE [LARGE SCALE GENOMIC DNA]</scope>
    <source>
        <strain evidence="9 10">CBF10-2</strain>
    </source>
</reference>
<evidence type="ECO:0000259" key="8">
    <source>
        <dbReference type="Pfam" id="PF02706"/>
    </source>
</evidence>
<evidence type="ECO:0000256" key="4">
    <source>
        <dbReference type="ARBA" id="ARBA00022989"/>
    </source>
</evidence>
<evidence type="ECO:0000256" key="6">
    <source>
        <dbReference type="SAM" id="Coils"/>
    </source>
</evidence>
<dbReference type="SUPFAM" id="SSF160355">
    <property type="entry name" value="Bacterial polysaccharide co-polymerase-like"/>
    <property type="match status" value="1"/>
</dbReference>
<dbReference type="PANTHER" id="PTHR32309:SF13">
    <property type="entry name" value="FERRIC ENTEROBACTIN TRANSPORT PROTEIN FEPE"/>
    <property type="match status" value="1"/>
</dbReference>
<feature type="transmembrane region" description="Helical" evidence="7">
    <location>
        <begin position="29"/>
        <end position="47"/>
    </location>
</feature>
<evidence type="ECO:0000313" key="10">
    <source>
        <dbReference type="Proteomes" id="UP000077752"/>
    </source>
</evidence>
<dbReference type="InterPro" id="IPR003856">
    <property type="entry name" value="LPS_length_determ_N"/>
</dbReference>
<evidence type="ECO:0000256" key="7">
    <source>
        <dbReference type="SAM" id="Phobius"/>
    </source>
</evidence>
<evidence type="ECO:0000256" key="1">
    <source>
        <dbReference type="ARBA" id="ARBA00004651"/>
    </source>
</evidence>
<dbReference type="AlphaFoldDB" id="A0A177S8G0"/>
<name>A0A177S8G0_PSEPU</name>
<keyword evidence="2" id="KW-1003">Cell membrane</keyword>
<dbReference type="Proteomes" id="UP000077752">
    <property type="component" value="Unassembled WGS sequence"/>
</dbReference>
<keyword evidence="5 7" id="KW-0472">Membrane</keyword>
<evidence type="ECO:0000313" key="9">
    <source>
        <dbReference type="EMBL" id="OAI83825.1"/>
    </source>
</evidence>
<dbReference type="Pfam" id="PF02706">
    <property type="entry name" value="Wzz"/>
    <property type="match status" value="1"/>
</dbReference>
<accession>A0A177S8G0</accession>
<organism evidence="9 10">
    <name type="scientific">Pseudomonas putida</name>
    <name type="common">Arthrobacter siderocapsulatus</name>
    <dbReference type="NCBI Taxonomy" id="303"/>
    <lineage>
        <taxon>Bacteria</taxon>
        <taxon>Pseudomonadati</taxon>
        <taxon>Pseudomonadota</taxon>
        <taxon>Gammaproteobacteria</taxon>
        <taxon>Pseudomonadales</taxon>
        <taxon>Pseudomonadaceae</taxon>
        <taxon>Pseudomonas</taxon>
    </lineage>
</organism>
<gene>
    <name evidence="9" type="ORF">AYO28_04500</name>
</gene>
<evidence type="ECO:0000256" key="2">
    <source>
        <dbReference type="ARBA" id="ARBA00022475"/>
    </source>
</evidence>
<keyword evidence="3 7" id="KW-0812">Transmembrane</keyword>
<dbReference type="InterPro" id="IPR050445">
    <property type="entry name" value="Bact_polysacc_biosynth/exp"/>
</dbReference>
<comment type="caution">
    <text evidence="9">The sequence shown here is derived from an EMBL/GenBank/DDBJ whole genome shotgun (WGS) entry which is preliminary data.</text>
</comment>
<feature type="coiled-coil region" evidence="6">
    <location>
        <begin position="182"/>
        <end position="209"/>
    </location>
</feature>
<evidence type="ECO:0000256" key="3">
    <source>
        <dbReference type="ARBA" id="ARBA00022692"/>
    </source>
</evidence>
<dbReference type="PANTHER" id="PTHR32309">
    <property type="entry name" value="TYROSINE-PROTEIN KINASE"/>
    <property type="match status" value="1"/>
</dbReference>
<dbReference type="RefSeq" id="WP_064304949.1">
    <property type="nucleotide sequence ID" value="NZ_LUCV01000058.1"/>
</dbReference>
<keyword evidence="6" id="KW-0175">Coiled coil</keyword>
<protein>
    <recommendedName>
        <fullName evidence="8">Polysaccharide chain length determinant N-terminal domain-containing protein</fullName>
    </recommendedName>
</protein>
<sequence length="352" mass="39079">MSNDRERLAAASEIDVIELLERLWHRKSLILGTALVVVLCAAAYAFLAPQVYQAKIFVRAPTQNDIANLNYGRDDSQGLRRLTVQGVYDIYLRNLLSESLRREFFREVYLPTLGQSAIGVGPEELYNRYTRILQVAVVGKEAPVRYAITADLPDPQRAADWVVLYANMAGKNAKQEVLKDARSEVIVKAANLKQQIVAAREEAERRREDRIVQLQEALAVAQSIGLEKPPIISGTLSSEVSAGMDGSLTYMRGARALEAEIDNLQKRASDDPFISSLRAQQTSLAFYRTLEIAPETVSVYRLDGEVELPDEPIRPKRLLVMISGAVFGLLLGCILASVSHLVGVRASKRSER</sequence>
<dbReference type="GO" id="GO:0004713">
    <property type="term" value="F:protein tyrosine kinase activity"/>
    <property type="evidence" value="ECO:0007669"/>
    <property type="project" value="TreeGrafter"/>
</dbReference>
<dbReference type="Gene3D" id="3.30.1890.10">
    <property type="entry name" value="FepE-like"/>
    <property type="match status" value="1"/>
</dbReference>